<evidence type="ECO:0000313" key="2">
    <source>
        <dbReference type="Proteomes" id="UP001233172"/>
    </source>
</evidence>
<protein>
    <submittedName>
        <fullName evidence="1">Uncharacterized protein</fullName>
    </submittedName>
</protein>
<reference evidence="1" key="1">
    <citation type="journal article" date="2023" name="PLoS Negl. Trop. Dis.">
        <title>A genome sequence for Biomphalaria pfeifferi, the major vector snail for the human-infecting parasite Schistosoma mansoni.</title>
        <authorList>
            <person name="Bu L."/>
            <person name="Lu L."/>
            <person name="Laidemitt M.R."/>
            <person name="Zhang S.M."/>
            <person name="Mutuku M."/>
            <person name="Mkoji G."/>
            <person name="Steinauer M."/>
            <person name="Loker E.S."/>
        </authorList>
    </citation>
    <scope>NUCLEOTIDE SEQUENCE</scope>
    <source>
        <strain evidence="1">KasaAsao</strain>
    </source>
</reference>
<dbReference type="EMBL" id="JASAOG010000447">
    <property type="protein sequence ID" value="KAK0039446.1"/>
    <property type="molecule type" value="Genomic_DNA"/>
</dbReference>
<reference evidence="1" key="2">
    <citation type="submission" date="2023-04" db="EMBL/GenBank/DDBJ databases">
        <authorList>
            <person name="Bu L."/>
            <person name="Lu L."/>
            <person name="Laidemitt M.R."/>
            <person name="Zhang S.M."/>
            <person name="Mutuku M."/>
            <person name="Mkoji G."/>
            <person name="Steinauer M."/>
            <person name="Loker E.S."/>
        </authorList>
    </citation>
    <scope>NUCLEOTIDE SEQUENCE</scope>
    <source>
        <strain evidence="1">KasaAsao</strain>
        <tissue evidence="1">Whole Snail</tissue>
    </source>
</reference>
<organism evidence="1 2">
    <name type="scientific">Biomphalaria pfeifferi</name>
    <name type="common">Bloodfluke planorb</name>
    <name type="synonym">Freshwater snail</name>
    <dbReference type="NCBI Taxonomy" id="112525"/>
    <lineage>
        <taxon>Eukaryota</taxon>
        <taxon>Metazoa</taxon>
        <taxon>Spiralia</taxon>
        <taxon>Lophotrochozoa</taxon>
        <taxon>Mollusca</taxon>
        <taxon>Gastropoda</taxon>
        <taxon>Heterobranchia</taxon>
        <taxon>Euthyneura</taxon>
        <taxon>Panpulmonata</taxon>
        <taxon>Hygrophila</taxon>
        <taxon>Lymnaeoidea</taxon>
        <taxon>Planorbidae</taxon>
        <taxon>Biomphalaria</taxon>
    </lineage>
</organism>
<dbReference type="Proteomes" id="UP001233172">
    <property type="component" value="Unassembled WGS sequence"/>
</dbReference>
<name>A0AAD8ANH0_BIOPF</name>
<gene>
    <name evidence="1" type="ORF">Bpfe_031123</name>
</gene>
<comment type="caution">
    <text evidence="1">The sequence shown here is derived from an EMBL/GenBank/DDBJ whole genome shotgun (WGS) entry which is preliminary data.</text>
</comment>
<evidence type="ECO:0000313" key="1">
    <source>
        <dbReference type="EMBL" id="KAK0039446.1"/>
    </source>
</evidence>
<proteinExistence type="predicted"/>
<sequence length="134" mass="14841">MNGGEDFLRVIKDVTLLHMKNTQTNNGSAMVLVLDDSNDIVGVLDVLRELHPGEHFVTSIVLMPKAPRINYSYTVMDLINEWNETAPATKLIHLCRCYRALFQGRSNIATGSTQHISLDAVMAIAGIYGIAVER</sequence>
<keyword evidence="2" id="KW-1185">Reference proteome</keyword>
<accession>A0AAD8ANH0</accession>
<dbReference type="AlphaFoldDB" id="A0AAD8ANH0"/>